<organism evidence="1 2">
    <name type="scientific">Marinomonas posidonica (strain CECT 7376 / NCIMB 14433 / IVIA-Po-181)</name>
    <dbReference type="NCBI Taxonomy" id="491952"/>
    <lineage>
        <taxon>Bacteria</taxon>
        <taxon>Pseudomonadati</taxon>
        <taxon>Pseudomonadota</taxon>
        <taxon>Gammaproteobacteria</taxon>
        <taxon>Oceanospirillales</taxon>
        <taxon>Oceanospirillaceae</taxon>
        <taxon>Marinomonas</taxon>
    </lineage>
</organism>
<protein>
    <submittedName>
        <fullName evidence="1">Uncharacterized protein</fullName>
    </submittedName>
</protein>
<keyword evidence="2" id="KW-1185">Reference proteome</keyword>
<name>F6CWI0_MARPP</name>
<dbReference type="AlphaFoldDB" id="F6CWI0"/>
<proteinExistence type="predicted"/>
<gene>
    <name evidence="1" type="ordered locus">Mar181_0167</name>
</gene>
<evidence type="ECO:0000313" key="2">
    <source>
        <dbReference type="Proteomes" id="UP000009230"/>
    </source>
</evidence>
<reference evidence="1 2" key="1">
    <citation type="journal article" date="2012" name="Stand. Genomic Sci.">
        <title>Complete genome sequence of Marinomonas posidonica type strain (IVIA-Po-181(T)).</title>
        <authorList>
            <person name="Lucas-Elio P."/>
            <person name="Goodwin L."/>
            <person name="Woyke T."/>
            <person name="Pitluck S."/>
            <person name="Nolan M."/>
            <person name="Kyrpides N.C."/>
            <person name="Detter J.C."/>
            <person name="Copeland A."/>
            <person name="Lu M."/>
            <person name="Bruce D."/>
            <person name="Detter C."/>
            <person name="Tapia R."/>
            <person name="Han S."/>
            <person name="Land M.L."/>
            <person name="Ivanova N."/>
            <person name="Mikhailova N."/>
            <person name="Johnston A.W."/>
            <person name="Sanchez-Amat A."/>
        </authorList>
    </citation>
    <scope>NUCLEOTIDE SEQUENCE [LARGE SCALE GENOMIC DNA]</scope>
    <source>
        <strain evidence="2">CECT 7376 / NCIMB 14433 / IVIA-Po-181</strain>
    </source>
</reference>
<sequence>MSGEVSADDNYSQQNDEMALLIIINIHFKQKKKPL</sequence>
<dbReference type="EMBL" id="CP002771">
    <property type="protein sequence ID" value="AEF53235.1"/>
    <property type="molecule type" value="Genomic_DNA"/>
</dbReference>
<dbReference type="KEGG" id="mpc:Mar181_0167"/>
<dbReference type="Proteomes" id="UP000009230">
    <property type="component" value="Chromosome"/>
</dbReference>
<dbReference type="STRING" id="491952.Mar181_0167"/>
<evidence type="ECO:0000313" key="1">
    <source>
        <dbReference type="EMBL" id="AEF53235.1"/>
    </source>
</evidence>
<accession>F6CWI0</accession>
<dbReference type="HOGENOM" id="CLU_3365806_0_0_6"/>